<sequence>MVKIAKGGKALTVGESNRKVRSDKKKEVKPTISIQLKDTIYRISYITNSPVKDVAESLCIHGMASKKVLDVLSWNLRRTIRLDNTMYIGDIARSSLQRMGPVGECERISVRFKQIDFENLSTLAFGLSVTPSRATALLLDASIRDRDFINSYFEGYLNKQLDDRRMAELKSVLKYLNENNPYEEEISWGMLLSYIVEEIKDSASTVTESISAYIKKWK</sequence>
<accession>A0ABR8UBC1</accession>
<protein>
    <submittedName>
        <fullName evidence="1">Uncharacterized protein</fullName>
    </submittedName>
</protein>
<dbReference type="Proteomes" id="UP000626786">
    <property type="component" value="Unassembled WGS sequence"/>
</dbReference>
<reference evidence="1 2" key="1">
    <citation type="submission" date="2020-08" db="EMBL/GenBank/DDBJ databases">
        <title>A Genomic Blueprint of the Chicken Gut Microbiome.</title>
        <authorList>
            <person name="Gilroy R."/>
            <person name="Ravi A."/>
            <person name="Getino M."/>
            <person name="Pursley I."/>
            <person name="Horton D.L."/>
            <person name="Alikhan N.-F."/>
            <person name="Baker D."/>
            <person name="Gharbi K."/>
            <person name="Hall N."/>
            <person name="Watson M."/>
            <person name="Adriaenssens E.M."/>
            <person name="Foster-Nyarko E."/>
            <person name="Jarju S."/>
            <person name="Secka A."/>
            <person name="Antonio M."/>
            <person name="Oren A."/>
            <person name="Chaudhuri R."/>
            <person name="La Ragione R.M."/>
            <person name="Hildebrand F."/>
            <person name="Pallen M.J."/>
        </authorList>
    </citation>
    <scope>NUCLEOTIDE SEQUENCE [LARGE SCALE GENOMIC DNA]</scope>
    <source>
        <strain evidence="1 2">Sa2YVA2</strain>
    </source>
</reference>
<organism evidence="1 2">
    <name type="scientific">Sporosarcina quadrami</name>
    <dbReference type="NCBI Taxonomy" id="2762234"/>
    <lineage>
        <taxon>Bacteria</taxon>
        <taxon>Bacillati</taxon>
        <taxon>Bacillota</taxon>
        <taxon>Bacilli</taxon>
        <taxon>Bacillales</taxon>
        <taxon>Caryophanaceae</taxon>
        <taxon>Sporosarcina</taxon>
    </lineage>
</organism>
<dbReference type="EMBL" id="JACSQN010000010">
    <property type="protein sequence ID" value="MBD7985329.1"/>
    <property type="molecule type" value="Genomic_DNA"/>
</dbReference>
<name>A0ABR8UBC1_9BACL</name>
<gene>
    <name evidence="1" type="ORF">H9649_12085</name>
</gene>
<evidence type="ECO:0000313" key="2">
    <source>
        <dbReference type="Proteomes" id="UP000626786"/>
    </source>
</evidence>
<comment type="caution">
    <text evidence="1">The sequence shown here is derived from an EMBL/GenBank/DDBJ whole genome shotgun (WGS) entry which is preliminary data.</text>
</comment>
<evidence type="ECO:0000313" key="1">
    <source>
        <dbReference type="EMBL" id="MBD7985329.1"/>
    </source>
</evidence>
<keyword evidence="2" id="KW-1185">Reference proteome</keyword>
<proteinExistence type="predicted"/>